<keyword evidence="2" id="KW-0472">Membrane</keyword>
<dbReference type="Proteomes" id="UP000675880">
    <property type="component" value="Unassembled WGS sequence"/>
</dbReference>
<dbReference type="Pfam" id="PF02517">
    <property type="entry name" value="Rce1-like"/>
    <property type="match status" value="1"/>
</dbReference>
<organism evidence="4 5">
    <name type="scientific">Nitrospira defluvii</name>
    <dbReference type="NCBI Taxonomy" id="330214"/>
    <lineage>
        <taxon>Bacteria</taxon>
        <taxon>Pseudomonadati</taxon>
        <taxon>Nitrospirota</taxon>
        <taxon>Nitrospiria</taxon>
        <taxon>Nitrospirales</taxon>
        <taxon>Nitrospiraceae</taxon>
        <taxon>Nitrospira</taxon>
    </lineage>
</organism>
<feature type="transmembrane region" description="Helical" evidence="2">
    <location>
        <begin position="348"/>
        <end position="370"/>
    </location>
</feature>
<dbReference type="InterPro" id="IPR003675">
    <property type="entry name" value="Rce1/LyrA-like_dom"/>
</dbReference>
<evidence type="ECO:0000259" key="3">
    <source>
        <dbReference type="Pfam" id="PF02517"/>
    </source>
</evidence>
<gene>
    <name evidence="4" type="ORF">NSPZN2_10141</name>
</gene>
<feature type="transmembrane region" description="Helical" evidence="2">
    <location>
        <begin position="282"/>
        <end position="301"/>
    </location>
</feature>
<feature type="region of interest" description="Disordered" evidence="1">
    <location>
        <begin position="1"/>
        <end position="24"/>
    </location>
</feature>
<proteinExistence type="predicted"/>
<feature type="transmembrane region" description="Helical" evidence="2">
    <location>
        <begin position="307"/>
        <end position="327"/>
    </location>
</feature>
<protein>
    <recommendedName>
        <fullName evidence="3">CAAX prenyl protease 2/Lysostaphin resistance protein A-like domain-containing protein</fullName>
    </recommendedName>
</protein>
<keyword evidence="2" id="KW-0812">Transmembrane</keyword>
<feature type="transmembrane region" description="Helical" evidence="2">
    <location>
        <begin position="37"/>
        <end position="58"/>
    </location>
</feature>
<feature type="domain" description="CAAX prenyl protease 2/Lysostaphin resistance protein A-like" evidence="3">
    <location>
        <begin position="397"/>
        <end position="486"/>
    </location>
</feature>
<reference evidence="4 5" key="1">
    <citation type="submission" date="2021-02" db="EMBL/GenBank/DDBJ databases">
        <authorList>
            <person name="Han P."/>
        </authorList>
    </citation>
    <scope>NUCLEOTIDE SEQUENCE [LARGE SCALE GENOMIC DNA]</scope>
    <source>
        <strain evidence="4">Candidatus Nitrospira sp. ZN2</strain>
    </source>
</reference>
<dbReference type="EMBL" id="CAJNBJ010000001">
    <property type="protein sequence ID" value="CAE6689390.1"/>
    <property type="molecule type" value="Genomic_DNA"/>
</dbReference>
<keyword evidence="5" id="KW-1185">Reference proteome</keyword>
<evidence type="ECO:0000256" key="1">
    <source>
        <dbReference type="SAM" id="MobiDB-lite"/>
    </source>
</evidence>
<feature type="transmembrane region" description="Helical" evidence="2">
    <location>
        <begin position="234"/>
        <end position="254"/>
    </location>
</feature>
<evidence type="ECO:0000313" key="4">
    <source>
        <dbReference type="EMBL" id="CAE6689390.1"/>
    </source>
</evidence>
<dbReference type="PANTHER" id="PTHR36435">
    <property type="entry name" value="SLR1288 PROTEIN"/>
    <property type="match status" value="1"/>
</dbReference>
<feature type="transmembrane region" description="Helical" evidence="2">
    <location>
        <begin position="472"/>
        <end position="495"/>
    </location>
</feature>
<evidence type="ECO:0000256" key="2">
    <source>
        <dbReference type="SAM" id="Phobius"/>
    </source>
</evidence>
<dbReference type="PANTHER" id="PTHR36435:SF1">
    <property type="entry name" value="CAAX AMINO TERMINAL PROTEASE FAMILY PROTEIN"/>
    <property type="match status" value="1"/>
</dbReference>
<name>A0ABM8QCG4_9BACT</name>
<accession>A0ABM8QCG4</accession>
<feature type="transmembrane region" description="Helical" evidence="2">
    <location>
        <begin position="433"/>
        <end position="466"/>
    </location>
</feature>
<keyword evidence="2" id="KW-1133">Transmembrane helix</keyword>
<evidence type="ECO:0000313" key="5">
    <source>
        <dbReference type="Proteomes" id="UP000675880"/>
    </source>
</evidence>
<comment type="caution">
    <text evidence="4">The sequence shown here is derived from an EMBL/GenBank/DDBJ whole genome shotgun (WGS) entry which is preliminary data.</text>
</comment>
<dbReference type="InterPro" id="IPR052710">
    <property type="entry name" value="CAAX_protease"/>
</dbReference>
<sequence length="497" mass="54677">MDVDPSTDLAAQPVTSPGPCVGAPPPPHAYNPGFSRAVTLLSALVLSASIVVVAWLSFDVPRIERVPDAERALSHMVGRLMDQEEGLKTLPVWEQVLYDLTMGSDANDRDQAIDWYRELAEESSDPFVDLHLAILQGESGQLPEIKQHIVRWSRQGEPYPSFARLLQAAYVDANVSPPVALNLQAYLAEQPVTGWFYARLATRIAERAGDRPLLVTIDTSSQQRIEALVWRSRAFAWLELVLMCTGLVVLMVWVRRGKGPTMFRVGSAELPPLWAGRLGAGVLLRGGAVGALLTVAFLFVASDLPSLRVVAVPLSNLPLLALAYYHLLRPQRQTFWRGFGLSIQPRHLGQLGLAVLAVVAAGLVGEWVLGRIAEPLKLVSHWTEWFDADLVWGSSPTLLVSLLEYVCFAPVFEELAFRGLLFGVFRRRFQWGTAAMLSAALFALAHGYGLIGFLSVFWSGLIWAWAYERTGSLWPGVLGHALNNLLVCVSVMALLRS</sequence>